<name>A0A4S8M757_DENBC</name>
<gene>
    <name evidence="2" type="ORF">K435DRAFT_857088</name>
</gene>
<feature type="compositionally biased region" description="Low complexity" evidence="1">
    <location>
        <begin position="97"/>
        <end position="126"/>
    </location>
</feature>
<dbReference type="AlphaFoldDB" id="A0A4S8M757"/>
<feature type="compositionally biased region" description="Low complexity" evidence="1">
    <location>
        <begin position="73"/>
        <end position="89"/>
    </location>
</feature>
<reference evidence="2 3" key="1">
    <citation type="journal article" date="2019" name="Nat. Ecol. Evol.">
        <title>Megaphylogeny resolves global patterns of mushroom evolution.</title>
        <authorList>
            <person name="Varga T."/>
            <person name="Krizsan K."/>
            <person name="Foldi C."/>
            <person name="Dima B."/>
            <person name="Sanchez-Garcia M."/>
            <person name="Sanchez-Ramirez S."/>
            <person name="Szollosi G.J."/>
            <person name="Szarkandi J.G."/>
            <person name="Papp V."/>
            <person name="Albert L."/>
            <person name="Andreopoulos W."/>
            <person name="Angelini C."/>
            <person name="Antonin V."/>
            <person name="Barry K.W."/>
            <person name="Bougher N.L."/>
            <person name="Buchanan P."/>
            <person name="Buyck B."/>
            <person name="Bense V."/>
            <person name="Catcheside P."/>
            <person name="Chovatia M."/>
            <person name="Cooper J."/>
            <person name="Damon W."/>
            <person name="Desjardin D."/>
            <person name="Finy P."/>
            <person name="Geml J."/>
            <person name="Haridas S."/>
            <person name="Hughes K."/>
            <person name="Justo A."/>
            <person name="Karasinski D."/>
            <person name="Kautmanova I."/>
            <person name="Kiss B."/>
            <person name="Kocsube S."/>
            <person name="Kotiranta H."/>
            <person name="LaButti K.M."/>
            <person name="Lechner B.E."/>
            <person name="Liimatainen K."/>
            <person name="Lipzen A."/>
            <person name="Lukacs Z."/>
            <person name="Mihaltcheva S."/>
            <person name="Morgado L.N."/>
            <person name="Niskanen T."/>
            <person name="Noordeloos M.E."/>
            <person name="Ohm R.A."/>
            <person name="Ortiz-Santana B."/>
            <person name="Ovrebo C."/>
            <person name="Racz N."/>
            <person name="Riley R."/>
            <person name="Savchenko A."/>
            <person name="Shiryaev A."/>
            <person name="Soop K."/>
            <person name="Spirin V."/>
            <person name="Szebenyi C."/>
            <person name="Tomsovsky M."/>
            <person name="Tulloss R.E."/>
            <person name="Uehling J."/>
            <person name="Grigoriev I.V."/>
            <person name="Vagvolgyi C."/>
            <person name="Papp T."/>
            <person name="Martin F.M."/>
            <person name="Miettinen O."/>
            <person name="Hibbett D.S."/>
            <person name="Nagy L.G."/>
        </authorList>
    </citation>
    <scope>NUCLEOTIDE SEQUENCE [LARGE SCALE GENOMIC DNA]</scope>
    <source>
        <strain evidence="2 3">CBS 962.96</strain>
    </source>
</reference>
<dbReference type="EMBL" id="ML179145">
    <property type="protein sequence ID" value="THU97960.1"/>
    <property type="molecule type" value="Genomic_DNA"/>
</dbReference>
<feature type="compositionally biased region" description="Polar residues" evidence="1">
    <location>
        <begin position="60"/>
        <end position="72"/>
    </location>
</feature>
<dbReference type="Proteomes" id="UP000297245">
    <property type="component" value="Unassembled WGS sequence"/>
</dbReference>
<feature type="compositionally biased region" description="Basic and acidic residues" evidence="1">
    <location>
        <begin position="135"/>
        <end position="146"/>
    </location>
</feature>
<dbReference type="OrthoDB" id="19928at2759"/>
<evidence type="ECO:0000256" key="1">
    <source>
        <dbReference type="SAM" id="MobiDB-lite"/>
    </source>
</evidence>
<sequence>MEGYIRVGVPKANMKEEEQGLDMIELWREPEEKSEPSPMGLKLRATLNSVHACKAVAQASAPSTITFTRTRPSSPDSTVDSPSSSTSSDVDYDSDNESTTSSSYSTISKFSSRSSGSMTSVSTSYSDVANDEEDGKNNNKNNDRVFYRCPGASTTRTPAAAAVPVLSRQRAPRPATSKTTFAPRNNFKAESHKPQSTPNTLRTLAPKSRHIYEGGETGVVTGGVMLGSPPATTTTTMTTLHSSSSGRSKGTKEGFWRASSKRTKRNASAAVSENWRRRV</sequence>
<proteinExistence type="predicted"/>
<organism evidence="2 3">
    <name type="scientific">Dendrothele bispora (strain CBS 962.96)</name>
    <dbReference type="NCBI Taxonomy" id="1314807"/>
    <lineage>
        <taxon>Eukaryota</taxon>
        <taxon>Fungi</taxon>
        <taxon>Dikarya</taxon>
        <taxon>Basidiomycota</taxon>
        <taxon>Agaricomycotina</taxon>
        <taxon>Agaricomycetes</taxon>
        <taxon>Agaricomycetidae</taxon>
        <taxon>Agaricales</taxon>
        <taxon>Agaricales incertae sedis</taxon>
        <taxon>Dendrothele</taxon>
    </lineage>
</organism>
<evidence type="ECO:0000313" key="3">
    <source>
        <dbReference type="Proteomes" id="UP000297245"/>
    </source>
</evidence>
<feature type="region of interest" description="Disordered" evidence="1">
    <location>
        <begin position="60"/>
        <end position="209"/>
    </location>
</feature>
<keyword evidence="3" id="KW-1185">Reference proteome</keyword>
<accession>A0A4S8M757</accession>
<protein>
    <submittedName>
        <fullName evidence="2">Uncharacterized protein</fullName>
    </submittedName>
</protein>
<evidence type="ECO:0000313" key="2">
    <source>
        <dbReference type="EMBL" id="THU97960.1"/>
    </source>
</evidence>
<feature type="region of interest" description="Disordered" evidence="1">
    <location>
        <begin position="225"/>
        <end position="279"/>
    </location>
</feature>